<evidence type="ECO:0000313" key="6">
    <source>
        <dbReference type="Proteomes" id="UP000472263"/>
    </source>
</evidence>
<dbReference type="OrthoDB" id="2635at2759"/>
<protein>
    <recommendedName>
        <fullName evidence="2">PITH domain-containing protein 1</fullName>
    </recommendedName>
</protein>
<dbReference type="GO" id="GO:0060255">
    <property type="term" value="P:regulation of macromolecule metabolic process"/>
    <property type="evidence" value="ECO:0007669"/>
    <property type="project" value="UniProtKB-ARBA"/>
</dbReference>
<dbReference type="PANTHER" id="PTHR12175:SF1">
    <property type="entry name" value="PITH DOMAIN-CONTAINING PROTEIN 1"/>
    <property type="match status" value="1"/>
</dbReference>
<evidence type="ECO:0000259" key="4">
    <source>
        <dbReference type="PROSITE" id="PS51532"/>
    </source>
</evidence>
<dbReference type="Gene3D" id="2.60.120.470">
    <property type="entry name" value="PITH domain"/>
    <property type="match status" value="1"/>
</dbReference>
<feature type="region of interest" description="Disordered" evidence="3">
    <location>
        <begin position="1"/>
        <end position="27"/>
    </location>
</feature>
<dbReference type="GO" id="GO:0005634">
    <property type="term" value="C:nucleus"/>
    <property type="evidence" value="ECO:0007669"/>
    <property type="project" value="TreeGrafter"/>
</dbReference>
<feature type="compositionally biased region" description="Gly residues" evidence="3">
    <location>
        <begin position="8"/>
        <end position="24"/>
    </location>
</feature>
<keyword evidence="6" id="KW-1185">Reference proteome</keyword>
<dbReference type="InterPro" id="IPR008979">
    <property type="entry name" value="Galactose-bd-like_sf"/>
</dbReference>
<dbReference type="PROSITE" id="PS51532">
    <property type="entry name" value="PITH"/>
    <property type="match status" value="1"/>
</dbReference>
<dbReference type="CTD" id="57095"/>
<reference evidence="5" key="3">
    <citation type="submission" date="2025-09" db="UniProtKB">
        <authorList>
            <consortium name="Ensembl"/>
        </authorList>
    </citation>
    <scope>IDENTIFICATION</scope>
</reference>
<dbReference type="SUPFAM" id="SSF49785">
    <property type="entry name" value="Galactose-binding domain-like"/>
    <property type="match status" value="1"/>
</dbReference>
<dbReference type="GO" id="GO:0005737">
    <property type="term" value="C:cytoplasm"/>
    <property type="evidence" value="ECO:0007669"/>
    <property type="project" value="UniProtKB-ARBA"/>
</dbReference>
<evidence type="ECO:0000256" key="1">
    <source>
        <dbReference type="ARBA" id="ARBA00025788"/>
    </source>
</evidence>
<evidence type="ECO:0000256" key="3">
    <source>
        <dbReference type="SAM" id="MobiDB-lite"/>
    </source>
</evidence>
<dbReference type="Pfam" id="PF06201">
    <property type="entry name" value="PITH"/>
    <property type="match status" value="1"/>
</dbReference>
<accession>A0A667ZBY5</accession>
<dbReference type="InterPro" id="IPR037047">
    <property type="entry name" value="PITH_dom_sf"/>
</dbReference>
<dbReference type="GO" id="GO:0080090">
    <property type="term" value="P:regulation of primary metabolic process"/>
    <property type="evidence" value="ECO:0007669"/>
    <property type="project" value="UniProtKB-ARBA"/>
</dbReference>
<dbReference type="RefSeq" id="XP_029920396.1">
    <property type="nucleotide sequence ID" value="XM_030064536.1"/>
</dbReference>
<dbReference type="Proteomes" id="UP000472263">
    <property type="component" value="Chromosome 11"/>
</dbReference>
<dbReference type="FunFam" id="2.60.120.470:FF:000002">
    <property type="entry name" value="PITH domain-containing protein 1"/>
    <property type="match status" value="1"/>
</dbReference>
<evidence type="ECO:0000313" key="5">
    <source>
        <dbReference type="Ensembl" id="ENSMMDP00005030416.1"/>
    </source>
</evidence>
<proteinExistence type="inferred from homology"/>
<gene>
    <name evidence="5" type="primary">PITHD1</name>
    <name evidence="5" type="synonym">pithd1</name>
</gene>
<dbReference type="GO" id="GO:0045654">
    <property type="term" value="P:positive regulation of megakaryocyte differentiation"/>
    <property type="evidence" value="ECO:0007669"/>
    <property type="project" value="UniProtKB-ARBA"/>
</dbReference>
<feature type="domain" description="PITH" evidence="4">
    <location>
        <begin position="28"/>
        <end position="200"/>
    </location>
</feature>
<dbReference type="Ensembl" id="ENSMMDT00005031116.1">
    <property type="protein sequence ID" value="ENSMMDP00005030416.1"/>
    <property type="gene ID" value="ENSMMDG00005014404.1"/>
</dbReference>
<evidence type="ECO:0000256" key="2">
    <source>
        <dbReference type="ARBA" id="ARBA00074054"/>
    </source>
</evidence>
<dbReference type="GeneID" id="115368421"/>
<reference evidence="5" key="2">
    <citation type="submission" date="2025-08" db="UniProtKB">
        <authorList>
            <consortium name="Ensembl"/>
        </authorList>
    </citation>
    <scope>IDENTIFICATION</scope>
</reference>
<dbReference type="AlphaFoldDB" id="A0A667ZBY5"/>
<dbReference type="InterPro" id="IPR045099">
    <property type="entry name" value="PITH1-like"/>
</dbReference>
<name>A0A667ZBY5_9TELE</name>
<organism evidence="5 6">
    <name type="scientific">Myripristis murdjan</name>
    <name type="common">pinecone soldierfish</name>
    <dbReference type="NCBI Taxonomy" id="586833"/>
    <lineage>
        <taxon>Eukaryota</taxon>
        <taxon>Metazoa</taxon>
        <taxon>Chordata</taxon>
        <taxon>Craniata</taxon>
        <taxon>Vertebrata</taxon>
        <taxon>Euteleostomi</taxon>
        <taxon>Actinopterygii</taxon>
        <taxon>Neopterygii</taxon>
        <taxon>Teleostei</taxon>
        <taxon>Neoteleostei</taxon>
        <taxon>Acanthomorphata</taxon>
        <taxon>Holocentriformes</taxon>
        <taxon>Holocentridae</taxon>
        <taxon>Myripristis</taxon>
    </lineage>
</organism>
<dbReference type="GeneTree" id="ENSGT00490000043398"/>
<dbReference type="FunCoup" id="A0A667ZBY5">
    <property type="interactions" value="1803"/>
</dbReference>
<dbReference type="InterPro" id="IPR010400">
    <property type="entry name" value="PITH_dom"/>
</dbReference>
<reference evidence="5" key="1">
    <citation type="submission" date="2019-06" db="EMBL/GenBank/DDBJ databases">
        <authorList>
            <consortium name="Wellcome Sanger Institute Data Sharing"/>
        </authorList>
    </citation>
    <scope>NUCLEOTIDE SEQUENCE [LARGE SCALE GENOMIC DNA]</scope>
</reference>
<comment type="similarity">
    <text evidence="1">Belongs to the PITHD1 family.</text>
</comment>
<dbReference type="InParanoid" id="A0A667ZBY5"/>
<dbReference type="PANTHER" id="PTHR12175">
    <property type="entry name" value="AD039 HT014 THIOREDOXIN FAMILY TRP26"/>
    <property type="match status" value="1"/>
</dbReference>
<sequence>MSGHGHGHGGGGGGHGGHGHGCGCEGEHEPAERGLEYGLYLKIDTERLQCLNESRDGDGRLVFKPWDQRTDREKFVESDADEELLFNIPFTGCVKLKGIIISGEDDESHPAEIRLFKNIPQMSFDDTGREPDQAFRLNRDPLAELEYPTKIARFSNVQSLSIHVSKNFGAESTRIFYIGLRGEYSEAHRHEVTICNYEAAANPADHKVESIIPQTNFIS</sequence>